<protein>
    <submittedName>
        <fullName evidence="4">Nucleoside hydrolase</fullName>
    </submittedName>
</protein>
<dbReference type="Gene3D" id="3.90.245.10">
    <property type="entry name" value="Ribonucleoside hydrolase-like"/>
    <property type="match status" value="1"/>
</dbReference>
<evidence type="ECO:0000256" key="1">
    <source>
        <dbReference type="ARBA" id="ARBA00022801"/>
    </source>
</evidence>
<reference evidence="4 5" key="1">
    <citation type="submission" date="2020-06" db="EMBL/GenBank/DDBJ databases">
        <title>Anaerococcus sp. nov., isolated form swine feces.</title>
        <authorList>
            <person name="Yu S."/>
        </authorList>
    </citation>
    <scope>NUCLEOTIDE SEQUENCE [LARGE SCALE GENOMIC DNA]</scope>
    <source>
        <strain evidence="4 5">AGMB00486</strain>
    </source>
</reference>
<proteinExistence type="predicted"/>
<dbReference type="InterPro" id="IPR001910">
    <property type="entry name" value="Inosine/uridine_hydrolase_dom"/>
</dbReference>
<dbReference type="EMBL" id="JABVBA010000005">
    <property type="protein sequence ID" value="NVF11474.1"/>
    <property type="molecule type" value="Genomic_DNA"/>
</dbReference>
<feature type="domain" description="Inosine/uridine-preferring nucleoside hydrolase" evidence="3">
    <location>
        <begin position="8"/>
        <end position="277"/>
    </location>
</feature>
<dbReference type="InterPro" id="IPR023186">
    <property type="entry name" value="IUNH"/>
</dbReference>
<dbReference type="PANTHER" id="PTHR12304:SF4">
    <property type="entry name" value="URIDINE NUCLEOSIDASE"/>
    <property type="match status" value="1"/>
</dbReference>
<evidence type="ECO:0000313" key="4">
    <source>
        <dbReference type="EMBL" id="NVF11474.1"/>
    </source>
</evidence>
<gene>
    <name evidence="4" type="ORF">HV819_05695</name>
</gene>
<dbReference type="InterPro" id="IPR036452">
    <property type="entry name" value="Ribo_hydro-like"/>
</dbReference>
<keyword evidence="5" id="KW-1185">Reference proteome</keyword>
<dbReference type="SUPFAM" id="SSF53590">
    <property type="entry name" value="Nucleoside hydrolase"/>
    <property type="match status" value="1"/>
</dbReference>
<sequence>MQREKPFVYIDTNFSLSEMLMIKLAFNSSEFELVGLSTITSFMDSKAAANNILSMVAEEGLIFPIASGENKNLKGQDILSLGENKTYFNKPLDYLQEDEGYKALYQIAQDCGRLDIITTGPLTNVAKAIIKYPDFVSYIDHIFIYGSSFGMGDITLNSEFNFFTDPKAVNIVLNEDIETFILPIDLSNSLGLSDDILKIDTHDEILSKIFNLYKKLDKDQRDISRVLLLYMAMTPQAFIFEEKSIKVSEDIDRGSILEIDGKKKKYIANRVNEKSFYDFLRDKLGDI</sequence>
<keyword evidence="2" id="KW-0326">Glycosidase</keyword>
<dbReference type="PANTHER" id="PTHR12304">
    <property type="entry name" value="INOSINE-URIDINE PREFERRING NUCLEOSIDE HYDROLASE"/>
    <property type="match status" value="1"/>
</dbReference>
<keyword evidence="1 4" id="KW-0378">Hydrolase</keyword>
<evidence type="ECO:0000256" key="2">
    <source>
        <dbReference type="ARBA" id="ARBA00023295"/>
    </source>
</evidence>
<organism evidence="4 5">
    <name type="scientific">Anaerococcus faecalis</name>
    <dbReference type="NCBI Taxonomy" id="2742993"/>
    <lineage>
        <taxon>Bacteria</taxon>
        <taxon>Bacillati</taxon>
        <taxon>Bacillota</taxon>
        <taxon>Tissierellia</taxon>
        <taxon>Tissierellales</taxon>
        <taxon>Peptoniphilaceae</taxon>
        <taxon>Anaerococcus</taxon>
    </lineage>
</organism>
<accession>A0ABX2NA73</accession>
<comment type="caution">
    <text evidence="4">The sequence shown here is derived from an EMBL/GenBank/DDBJ whole genome shotgun (WGS) entry which is preliminary data.</text>
</comment>
<dbReference type="GO" id="GO:0016787">
    <property type="term" value="F:hydrolase activity"/>
    <property type="evidence" value="ECO:0007669"/>
    <property type="project" value="UniProtKB-KW"/>
</dbReference>
<dbReference type="Proteomes" id="UP000540919">
    <property type="component" value="Unassembled WGS sequence"/>
</dbReference>
<evidence type="ECO:0000313" key="5">
    <source>
        <dbReference type="Proteomes" id="UP000540919"/>
    </source>
</evidence>
<dbReference type="RefSeq" id="WP_176269705.1">
    <property type="nucleotide sequence ID" value="NZ_JABVBA010000005.1"/>
</dbReference>
<dbReference type="Pfam" id="PF01156">
    <property type="entry name" value="IU_nuc_hydro"/>
    <property type="match status" value="1"/>
</dbReference>
<name>A0ABX2NA73_9FIRM</name>
<evidence type="ECO:0000259" key="3">
    <source>
        <dbReference type="Pfam" id="PF01156"/>
    </source>
</evidence>